<keyword evidence="2" id="KW-0503">Monooxygenase</keyword>
<comment type="caution">
    <text evidence="2">The sequence shown here is derived from an EMBL/GenBank/DDBJ whole genome shotgun (WGS) entry which is preliminary data.</text>
</comment>
<accession>A0ABW8AGS3</accession>
<evidence type="ECO:0000313" key="2">
    <source>
        <dbReference type="EMBL" id="MFI7585553.1"/>
    </source>
</evidence>
<keyword evidence="2" id="KW-0560">Oxidoreductase</keyword>
<dbReference type="InterPro" id="IPR011008">
    <property type="entry name" value="Dimeric_a/b-barrel"/>
</dbReference>
<dbReference type="SUPFAM" id="SSF54909">
    <property type="entry name" value="Dimeric alpha+beta barrel"/>
    <property type="match status" value="1"/>
</dbReference>
<dbReference type="GO" id="GO:0004497">
    <property type="term" value="F:monooxygenase activity"/>
    <property type="evidence" value="ECO:0007669"/>
    <property type="project" value="UniProtKB-KW"/>
</dbReference>
<dbReference type="InterPro" id="IPR050744">
    <property type="entry name" value="AI-2_Isomerase_LsrG"/>
</dbReference>
<proteinExistence type="predicted"/>
<dbReference type="PANTHER" id="PTHR33336:SF3">
    <property type="entry name" value="ABM DOMAIN-CONTAINING PROTEIN"/>
    <property type="match status" value="1"/>
</dbReference>
<sequence>MRTPDSQEVTMYVVVASATARPESRAELAQLLAGAAEASRSEDGCLSYHFTGDLENPDAFSSFEIWRDQAALQTHLAGPGVAGLLAKIGPLVAAPPTIVGYQVEGVPDQLA</sequence>
<keyword evidence="3" id="KW-1185">Reference proteome</keyword>
<dbReference type="RefSeq" id="WP_398273625.1">
    <property type="nucleotide sequence ID" value="NZ_JBITLV010000001.1"/>
</dbReference>
<dbReference type="PANTHER" id="PTHR33336">
    <property type="entry name" value="QUINOL MONOOXYGENASE YGIN-RELATED"/>
    <property type="match status" value="1"/>
</dbReference>
<protein>
    <submittedName>
        <fullName evidence="2">Quinol monooxygenase</fullName>
        <ecNumber evidence="2">1.-.-.-</ecNumber>
    </submittedName>
</protein>
<dbReference type="Pfam" id="PF03992">
    <property type="entry name" value="ABM"/>
    <property type="match status" value="1"/>
</dbReference>
<feature type="domain" description="ABM" evidence="1">
    <location>
        <begin position="12"/>
        <end position="100"/>
    </location>
</feature>
<dbReference type="EMBL" id="JBITLV010000001">
    <property type="protein sequence ID" value="MFI7585553.1"/>
    <property type="molecule type" value="Genomic_DNA"/>
</dbReference>
<gene>
    <name evidence="2" type="ORF">ACIB24_00595</name>
</gene>
<organism evidence="2 3">
    <name type="scientific">Spongisporangium articulatum</name>
    <dbReference type="NCBI Taxonomy" id="3362603"/>
    <lineage>
        <taxon>Bacteria</taxon>
        <taxon>Bacillati</taxon>
        <taxon>Actinomycetota</taxon>
        <taxon>Actinomycetes</taxon>
        <taxon>Kineosporiales</taxon>
        <taxon>Kineosporiaceae</taxon>
        <taxon>Spongisporangium</taxon>
    </lineage>
</organism>
<evidence type="ECO:0000259" key="1">
    <source>
        <dbReference type="PROSITE" id="PS51725"/>
    </source>
</evidence>
<dbReference type="InterPro" id="IPR007138">
    <property type="entry name" value="ABM_dom"/>
</dbReference>
<name>A0ABW8AGS3_9ACTN</name>
<dbReference type="PROSITE" id="PS51725">
    <property type="entry name" value="ABM"/>
    <property type="match status" value="1"/>
</dbReference>
<evidence type="ECO:0000313" key="3">
    <source>
        <dbReference type="Proteomes" id="UP001612915"/>
    </source>
</evidence>
<dbReference type="Proteomes" id="UP001612915">
    <property type="component" value="Unassembled WGS sequence"/>
</dbReference>
<reference evidence="2 3" key="1">
    <citation type="submission" date="2024-10" db="EMBL/GenBank/DDBJ databases">
        <title>The Natural Products Discovery Center: Release of the First 8490 Sequenced Strains for Exploring Actinobacteria Biosynthetic Diversity.</title>
        <authorList>
            <person name="Kalkreuter E."/>
            <person name="Kautsar S.A."/>
            <person name="Yang D."/>
            <person name="Bader C.D."/>
            <person name="Teijaro C.N."/>
            <person name="Fluegel L."/>
            <person name="Davis C.M."/>
            <person name="Simpson J.R."/>
            <person name="Lauterbach L."/>
            <person name="Steele A.D."/>
            <person name="Gui C."/>
            <person name="Meng S."/>
            <person name="Li G."/>
            <person name="Viehrig K."/>
            <person name="Ye F."/>
            <person name="Su P."/>
            <person name="Kiefer A.F."/>
            <person name="Nichols A."/>
            <person name="Cepeda A.J."/>
            <person name="Yan W."/>
            <person name="Fan B."/>
            <person name="Jiang Y."/>
            <person name="Adhikari A."/>
            <person name="Zheng C.-J."/>
            <person name="Schuster L."/>
            <person name="Cowan T.M."/>
            <person name="Smanski M.J."/>
            <person name="Chevrette M.G."/>
            <person name="De Carvalho L.P.S."/>
            <person name="Shen B."/>
        </authorList>
    </citation>
    <scope>NUCLEOTIDE SEQUENCE [LARGE SCALE GENOMIC DNA]</scope>
    <source>
        <strain evidence="2 3">NPDC049639</strain>
    </source>
</reference>
<dbReference type="Gene3D" id="3.30.70.100">
    <property type="match status" value="1"/>
</dbReference>
<dbReference type="EC" id="1.-.-.-" evidence="2"/>